<evidence type="ECO:0000259" key="3">
    <source>
        <dbReference type="Pfam" id="PF23771"/>
    </source>
</evidence>
<keyword evidence="5" id="KW-1185">Reference proteome</keyword>
<evidence type="ECO:0000259" key="2">
    <source>
        <dbReference type="Pfam" id="PF10979"/>
    </source>
</evidence>
<accession>A0ABX2JWU2</accession>
<evidence type="ECO:0000256" key="1">
    <source>
        <dbReference type="SAM" id="MobiDB-lite"/>
    </source>
</evidence>
<evidence type="ECO:0000313" key="5">
    <source>
        <dbReference type="Proteomes" id="UP000708347"/>
    </source>
</evidence>
<feature type="region of interest" description="Disordered" evidence="1">
    <location>
        <begin position="228"/>
        <end position="273"/>
    </location>
</feature>
<feature type="domain" description="DUF7168" evidence="3">
    <location>
        <begin position="71"/>
        <end position="196"/>
    </location>
</feature>
<proteinExistence type="predicted"/>
<sequence length="273" mass="29481">MNTDKAIARIGALLLRAEHTDYPHEAEACITRAQTLATLNSIDLAVARARAGQRGRQVAPLQKTVAIGTARRRGLRTFVDLFLVIARANDVKIDIARNFTEVYVFGYAEDIAVTEALYTRLVTQMVTTCENYLATGDYKHETTTRTSSLDDTGPQTPVSKISARLEFHAAFTARIKARLRDARRDAQAAAATDAARVQAARPAGGNTLVIAGKQLQVQDYYTANSIAKGRRYRGHRSSTPSPRGRAAGDHAGQNAQFNTPTELAGAPAALTGS</sequence>
<dbReference type="Proteomes" id="UP000708347">
    <property type="component" value="Unassembled WGS sequence"/>
</dbReference>
<dbReference type="InterPro" id="IPR024498">
    <property type="entry name" value="DUF2786"/>
</dbReference>
<dbReference type="EMBL" id="VBSB01000014">
    <property type="protein sequence ID" value="NTY62198.1"/>
    <property type="molecule type" value="Genomic_DNA"/>
</dbReference>
<reference evidence="4 5" key="1">
    <citation type="submission" date="2019-05" db="EMBL/GenBank/DDBJ databases">
        <title>Mycolicibacterium sphagni ENV482 genome assembly.</title>
        <authorList>
            <person name="Chen W."/>
            <person name="Faulkner N.W."/>
            <person name="Hyman M.R."/>
        </authorList>
    </citation>
    <scope>NUCLEOTIDE SEQUENCE [LARGE SCALE GENOMIC DNA]</scope>
    <source>
        <strain evidence="4 5">ENV482</strain>
    </source>
</reference>
<name>A0ABX2JWU2_9MYCO</name>
<protein>
    <submittedName>
        <fullName evidence="4">DUF2786 domain-containing protein</fullName>
    </submittedName>
</protein>
<comment type="caution">
    <text evidence="4">The sequence shown here is derived from an EMBL/GenBank/DDBJ whole genome shotgun (WGS) entry which is preliminary data.</text>
</comment>
<evidence type="ECO:0000313" key="4">
    <source>
        <dbReference type="EMBL" id="NTY62198.1"/>
    </source>
</evidence>
<dbReference type="RefSeq" id="WP_174399926.1">
    <property type="nucleotide sequence ID" value="NZ_VBSB01000014.1"/>
</dbReference>
<dbReference type="Pfam" id="PF23771">
    <property type="entry name" value="DUF7168"/>
    <property type="match status" value="1"/>
</dbReference>
<dbReference type="Pfam" id="PF10979">
    <property type="entry name" value="DUF2786"/>
    <property type="match status" value="1"/>
</dbReference>
<dbReference type="InterPro" id="IPR055592">
    <property type="entry name" value="DUF7168"/>
</dbReference>
<gene>
    <name evidence="4" type="ORF">FEG63_21900</name>
</gene>
<feature type="domain" description="DUF2786" evidence="2">
    <location>
        <begin position="5"/>
        <end position="43"/>
    </location>
</feature>
<organism evidence="4 5">
    <name type="scientific">Mycolicibacterium sphagni</name>
    <dbReference type="NCBI Taxonomy" id="1786"/>
    <lineage>
        <taxon>Bacteria</taxon>
        <taxon>Bacillati</taxon>
        <taxon>Actinomycetota</taxon>
        <taxon>Actinomycetes</taxon>
        <taxon>Mycobacteriales</taxon>
        <taxon>Mycobacteriaceae</taxon>
        <taxon>Mycolicibacterium</taxon>
    </lineage>
</organism>